<sequence>MVTPKCLGTSARELGSRGPHERDAQNRVMDDPAKRSIALLS</sequence>
<dbReference type="AlphaFoldDB" id="A0A1W2A320"/>
<feature type="region of interest" description="Disordered" evidence="1">
    <location>
        <begin position="1"/>
        <end position="41"/>
    </location>
</feature>
<evidence type="ECO:0000313" key="2">
    <source>
        <dbReference type="EMBL" id="SMC55064.1"/>
    </source>
</evidence>
<gene>
    <name evidence="2" type="ORF">SAMN06297251_103312</name>
</gene>
<dbReference type="Proteomes" id="UP000192656">
    <property type="component" value="Unassembled WGS sequence"/>
</dbReference>
<accession>A0A1W2A320</accession>
<proteinExistence type="predicted"/>
<protein>
    <submittedName>
        <fullName evidence="2">Uncharacterized protein</fullName>
    </submittedName>
</protein>
<evidence type="ECO:0000313" key="3">
    <source>
        <dbReference type="Proteomes" id="UP000192656"/>
    </source>
</evidence>
<name>A0A1W2A320_9HYPH</name>
<keyword evidence="3" id="KW-1185">Reference proteome</keyword>
<organism evidence="2 3">
    <name type="scientific">Fulvimarina manganoxydans</name>
    <dbReference type="NCBI Taxonomy" id="937218"/>
    <lineage>
        <taxon>Bacteria</taxon>
        <taxon>Pseudomonadati</taxon>
        <taxon>Pseudomonadota</taxon>
        <taxon>Alphaproteobacteria</taxon>
        <taxon>Hyphomicrobiales</taxon>
        <taxon>Aurantimonadaceae</taxon>
        <taxon>Fulvimarina</taxon>
    </lineage>
</organism>
<dbReference type="RefSeq" id="WP_280173780.1">
    <property type="nucleotide sequence ID" value="NZ_FWXR01000003.1"/>
</dbReference>
<dbReference type="EMBL" id="FWXR01000003">
    <property type="protein sequence ID" value="SMC55064.1"/>
    <property type="molecule type" value="Genomic_DNA"/>
</dbReference>
<evidence type="ECO:0000256" key="1">
    <source>
        <dbReference type="SAM" id="MobiDB-lite"/>
    </source>
</evidence>
<feature type="compositionally biased region" description="Basic and acidic residues" evidence="1">
    <location>
        <begin position="14"/>
        <end position="34"/>
    </location>
</feature>
<reference evidence="2 3" key="1">
    <citation type="submission" date="2017-04" db="EMBL/GenBank/DDBJ databases">
        <authorList>
            <person name="Afonso C.L."/>
            <person name="Miller P.J."/>
            <person name="Scott M.A."/>
            <person name="Spackman E."/>
            <person name="Goraichik I."/>
            <person name="Dimitrov K.M."/>
            <person name="Suarez D.L."/>
            <person name="Swayne D.E."/>
        </authorList>
    </citation>
    <scope>NUCLEOTIDE SEQUENCE [LARGE SCALE GENOMIC DNA]</scope>
    <source>
        <strain evidence="2 3">CGMCC 1.10972</strain>
    </source>
</reference>